<dbReference type="SUPFAM" id="SSF143749">
    <property type="entry name" value="Phage tail protein-like"/>
    <property type="match status" value="1"/>
</dbReference>
<dbReference type="InterPro" id="IPR035934">
    <property type="entry name" value="Phage_tail_protein-like_sf"/>
</dbReference>
<comment type="caution">
    <text evidence="1">The sequence shown here is derived from an EMBL/GenBank/DDBJ whole genome shotgun (WGS) entry which is preliminary data.</text>
</comment>
<dbReference type="InterPro" id="IPR018602">
    <property type="entry name" value="Gp37/STM4215"/>
</dbReference>
<reference evidence="1 2" key="1">
    <citation type="submission" date="2019-03" db="EMBL/GenBank/DDBJ databases">
        <title>Genomic Encyclopedia of Type Strains, Phase IV (KMG-IV): sequencing the most valuable type-strain genomes for metagenomic binning, comparative biology and taxonomic classification.</title>
        <authorList>
            <person name="Goeker M."/>
        </authorList>
    </citation>
    <scope>NUCLEOTIDE SEQUENCE [LARGE SCALE GENOMIC DNA]</scope>
    <source>
        <strain evidence="1 2">DSM 22958</strain>
    </source>
</reference>
<dbReference type="AlphaFoldDB" id="A0A4R2GW33"/>
<dbReference type="Pfam" id="PF09646">
    <property type="entry name" value="Gp37"/>
    <property type="match status" value="1"/>
</dbReference>
<keyword evidence="2" id="KW-1185">Reference proteome</keyword>
<name>A0A4R2GW33_9HYPH</name>
<organism evidence="1 2">
    <name type="scientific">Camelimonas lactis</name>
    <dbReference type="NCBI Taxonomy" id="659006"/>
    <lineage>
        <taxon>Bacteria</taxon>
        <taxon>Pseudomonadati</taxon>
        <taxon>Pseudomonadota</taxon>
        <taxon>Alphaproteobacteria</taxon>
        <taxon>Hyphomicrobiales</taxon>
        <taxon>Chelatococcaceae</taxon>
        <taxon>Camelimonas</taxon>
    </lineage>
</organism>
<accession>A0A4R2GW33</accession>
<proteinExistence type="predicted"/>
<evidence type="ECO:0000313" key="2">
    <source>
        <dbReference type="Proteomes" id="UP000294881"/>
    </source>
</evidence>
<gene>
    <name evidence="1" type="ORF">EV666_102199</name>
</gene>
<dbReference type="Proteomes" id="UP000294881">
    <property type="component" value="Unassembled WGS sequence"/>
</dbReference>
<dbReference type="EMBL" id="SLWL01000002">
    <property type="protein sequence ID" value="TCO15221.1"/>
    <property type="molecule type" value="Genomic_DNA"/>
</dbReference>
<sequence>MTDAPDIAAGNRSAATAAGMGETDRIVSAIVNLFEAGLPRDVHVAIMPDRVKDFDLGEHEAAALVHYRGSDYRAPETSDGIWQTRRVTIDVHLMVRGLTGRLGAPSLVDSSRITLQGKSVHGSTPFAVLRDGLVSENDGIWDYVISFAASLRAVAPLPQQRTYL</sequence>
<protein>
    <submittedName>
        <fullName evidence="1">Gp37 protein</fullName>
    </submittedName>
</protein>
<dbReference type="RefSeq" id="WP_165909890.1">
    <property type="nucleotide sequence ID" value="NZ_JBHUNN010000002.1"/>
</dbReference>
<dbReference type="InterPro" id="IPR038042">
    <property type="entry name" value="Gp37-like"/>
</dbReference>
<dbReference type="Gene3D" id="3.30.2000.10">
    <property type="entry name" value="Phage tail protein-like"/>
    <property type="match status" value="1"/>
</dbReference>
<evidence type="ECO:0000313" key="1">
    <source>
        <dbReference type="EMBL" id="TCO15221.1"/>
    </source>
</evidence>